<dbReference type="InterPro" id="IPR002132">
    <property type="entry name" value="Ribosomal_uL5"/>
</dbReference>
<evidence type="ECO:0000256" key="3">
    <source>
        <dbReference type="ARBA" id="ARBA00023274"/>
    </source>
</evidence>
<dbReference type="InterPro" id="IPR022803">
    <property type="entry name" value="Ribosomal_uL5_dom_sf"/>
</dbReference>
<accession>A0A2G9ZFS3</accession>
<feature type="domain" description="Large ribosomal subunit protein uL5 C-terminal" evidence="8">
    <location>
        <begin position="90"/>
        <end position="181"/>
    </location>
</feature>
<dbReference type="FunFam" id="3.30.1440.10:FF:000001">
    <property type="entry name" value="50S ribosomal protein L5"/>
    <property type="match status" value="1"/>
</dbReference>
<reference evidence="9 10" key="1">
    <citation type="submission" date="2017-09" db="EMBL/GenBank/DDBJ databases">
        <title>Depth-based differentiation of microbial function through sediment-hosted aquifers and enrichment of novel symbionts in the deep terrestrial subsurface.</title>
        <authorList>
            <person name="Probst A.J."/>
            <person name="Ladd B."/>
            <person name="Jarett J.K."/>
            <person name="Geller-Mcgrath D.E."/>
            <person name="Sieber C.M."/>
            <person name="Emerson J.B."/>
            <person name="Anantharaman K."/>
            <person name="Thomas B.C."/>
            <person name="Malmstrom R."/>
            <person name="Stieglmeier M."/>
            <person name="Klingl A."/>
            <person name="Woyke T."/>
            <person name="Ryan C.M."/>
            <person name="Banfield J.F."/>
        </authorList>
    </citation>
    <scope>NUCLEOTIDE SEQUENCE [LARGE SCALE GENOMIC DNA]</scope>
    <source>
        <strain evidence="9">CG23_combo_of_CG06-09_8_20_14_all_37_87_8</strain>
    </source>
</reference>
<dbReference type="NCBIfam" id="NF000585">
    <property type="entry name" value="PRK00010.1"/>
    <property type="match status" value="1"/>
</dbReference>
<evidence type="ECO:0000256" key="4">
    <source>
        <dbReference type="ARBA" id="ARBA00035245"/>
    </source>
</evidence>
<dbReference type="AlphaFoldDB" id="A0A2G9ZFS3"/>
<dbReference type="GO" id="GO:0000049">
    <property type="term" value="F:tRNA binding"/>
    <property type="evidence" value="ECO:0007669"/>
    <property type="project" value="UniProtKB-UniRule"/>
</dbReference>
<comment type="function">
    <text evidence="5">This is 1 of the proteins that bind and probably mediate the attachment of the 5S RNA into the large ribosomal subunit, where it forms part of the central protuberance. In the 70S ribosome it contacts protein S13 of the 30S subunit (bridge B1b), connecting the 2 subunits; this bridge is implicated in subunit movement. Contacts the P site tRNA; the 5S rRNA and some of its associated proteins might help stabilize positioning of ribosome-bound tRNAs.</text>
</comment>
<evidence type="ECO:0000259" key="7">
    <source>
        <dbReference type="Pfam" id="PF00281"/>
    </source>
</evidence>
<gene>
    <name evidence="5" type="primary">rplE</name>
    <name evidence="9" type="ORF">COX24_00400</name>
</gene>
<dbReference type="SUPFAM" id="SSF55282">
    <property type="entry name" value="RL5-like"/>
    <property type="match status" value="1"/>
</dbReference>
<dbReference type="GO" id="GO:0003735">
    <property type="term" value="F:structural constituent of ribosome"/>
    <property type="evidence" value="ECO:0007669"/>
    <property type="project" value="InterPro"/>
</dbReference>
<dbReference type="Proteomes" id="UP000230447">
    <property type="component" value="Unassembled WGS sequence"/>
</dbReference>
<evidence type="ECO:0000256" key="6">
    <source>
        <dbReference type="RuleBase" id="RU003930"/>
    </source>
</evidence>
<evidence type="ECO:0000313" key="9">
    <source>
        <dbReference type="EMBL" id="PIP32022.1"/>
    </source>
</evidence>
<dbReference type="HAMAP" id="MF_01333_B">
    <property type="entry name" value="Ribosomal_uL5_B"/>
    <property type="match status" value="1"/>
</dbReference>
<comment type="similarity">
    <text evidence="1 5 6">Belongs to the universal ribosomal protein uL5 family.</text>
</comment>
<evidence type="ECO:0000256" key="5">
    <source>
        <dbReference type="HAMAP-Rule" id="MF_01333"/>
    </source>
</evidence>
<dbReference type="InterPro" id="IPR020930">
    <property type="entry name" value="Ribosomal_uL5_bac-type"/>
</dbReference>
<keyword evidence="5" id="KW-0820">tRNA-binding</keyword>
<keyword evidence="5" id="KW-0699">rRNA-binding</keyword>
<dbReference type="GO" id="GO:0006412">
    <property type="term" value="P:translation"/>
    <property type="evidence" value="ECO:0007669"/>
    <property type="project" value="UniProtKB-UniRule"/>
</dbReference>
<dbReference type="GO" id="GO:1990904">
    <property type="term" value="C:ribonucleoprotein complex"/>
    <property type="evidence" value="ECO:0007669"/>
    <property type="project" value="UniProtKB-KW"/>
</dbReference>
<comment type="subunit">
    <text evidence="5">Part of the 50S ribosomal subunit; part of the 5S rRNA/L5/L18/L25 subcomplex. Contacts the 5S rRNA and the P site tRNA. Forms a bridge to the 30S subunit in the 70S ribosome.</text>
</comment>
<comment type="caution">
    <text evidence="9">The sequence shown here is derived from an EMBL/GenBank/DDBJ whole genome shotgun (WGS) entry which is preliminary data.</text>
</comment>
<dbReference type="PANTHER" id="PTHR11994">
    <property type="entry name" value="60S RIBOSOMAL PROTEIN L11-RELATED"/>
    <property type="match status" value="1"/>
</dbReference>
<dbReference type="PIRSF" id="PIRSF002161">
    <property type="entry name" value="Ribosomal_L5"/>
    <property type="match status" value="1"/>
</dbReference>
<sequence length="185" mass="20648">MRLAEQYNKKIKQELMKMFALKNTMAVPKVAKVSLNCGFGKEISSKTGAEKANFQEHILSSLALIAGQRPALRKAKKSVAAFKLREGSAIGALVTLRGKKMYEFLEKLIFVALPRKRDFRGIPLKSVTQEGNLTIGFKEYAPFPEIKIERERGIFGFEISITTTAKDKKGGEALLRLLGFPLEKV</sequence>
<proteinExistence type="inferred from homology"/>
<dbReference type="Pfam" id="PF00673">
    <property type="entry name" value="Ribosomal_L5_C"/>
    <property type="match status" value="1"/>
</dbReference>
<dbReference type="InterPro" id="IPR031309">
    <property type="entry name" value="Ribosomal_uL5_C"/>
</dbReference>
<keyword evidence="3 5" id="KW-0687">Ribonucleoprotein</keyword>
<dbReference type="GO" id="GO:0005840">
    <property type="term" value="C:ribosome"/>
    <property type="evidence" value="ECO:0007669"/>
    <property type="project" value="UniProtKB-KW"/>
</dbReference>
<evidence type="ECO:0000259" key="8">
    <source>
        <dbReference type="Pfam" id="PF00673"/>
    </source>
</evidence>
<name>A0A2G9ZFS3_9BACT</name>
<keyword evidence="2 5" id="KW-0689">Ribosomal protein</keyword>
<dbReference type="Gene3D" id="3.30.1440.10">
    <property type="match status" value="1"/>
</dbReference>
<protein>
    <recommendedName>
        <fullName evidence="4 5">Large ribosomal subunit protein uL5</fullName>
    </recommendedName>
</protein>
<dbReference type="Pfam" id="PF00281">
    <property type="entry name" value="Ribosomal_L5"/>
    <property type="match status" value="1"/>
</dbReference>
<dbReference type="EMBL" id="PCSB01000009">
    <property type="protein sequence ID" value="PIP32022.1"/>
    <property type="molecule type" value="Genomic_DNA"/>
</dbReference>
<dbReference type="GO" id="GO:0019843">
    <property type="term" value="F:rRNA binding"/>
    <property type="evidence" value="ECO:0007669"/>
    <property type="project" value="UniProtKB-UniRule"/>
</dbReference>
<dbReference type="InterPro" id="IPR031310">
    <property type="entry name" value="Ribosomal_uL5_N"/>
</dbReference>
<evidence type="ECO:0000256" key="2">
    <source>
        <dbReference type="ARBA" id="ARBA00022980"/>
    </source>
</evidence>
<keyword evidence="5" id="KW-0694">RNA-binding</keyword>
<organism evidence="9 10">
    <name type="scientific">bacterium (Candidatus Gribaldobacteria) CG23_combo_of_CG06-09_8_20_14_all_37_87_8</name>
    <dbReference type="NCBI Taxonomy" id="2014278"/>
    <lineage>
        <taxon>Bacteria</taxon>
        <taxon>Candidatus Gribaldobacteria</taxon>
    </lineage>
</organism>
<evidence type="ECO:0000313" key="10">
    <source>
        <dbReference type="Proteomes" id="UP000230447"/>
    </source>
</evidence>
<evidence type="ECO:0000256" key="1">
    <source>
        <dbReference type="ARBA" id="ARBA00008553"/>
    </source>
</evidence>
<feature type="domain" description="Large ribosomal subunit protein uL5 N-terminal" evidence="7">
    <location>
        <begin position="23"/>
        <end position="85"/>
    </location>
</feature>